<dbReference type="PROSITE" id="PS51352">
    <property type="entry name" value="THIOREDOXIN_2"/>
    <property type="match status" value="1"/>
</dbReference>
<dbReference type="EMBL" id="NJGV01000008">
    <property type="protein sequence ID" value="OWY34787.1"/>
    <property type="molecule type" value="Genomic_DNA"/>
</dbReference>
<dbReference type="CDD" id="cd03019">
    <property type="entry name" value="DsbA_DsbA"/>
    <property type="match status" value="1"/>
</dbReference>
<evidence type="ECO:0000256" key="7">
    <source>
        <dbReference type="ARBA" id="ARBA00023284"/>
    </source>
</evidence>
<evidence type="ECO:0000256" key="6">
    <source>
        <dbReference type="ARBA" id="ARBA00023157"/>
    </source>
</evidence>
<protein>
    <recommendedName>
        <fullName evidence="3">Thiol:disulfide interchange protein DsbA</fullName>
    </recommendedName>
</protein>
<dbReference type="InterPro" id="IPR001853">
    <property type="entry name" value="DSBA-like_thioredoxin_dom"/>
</dbReference>
<keyword evidence="4 8" id="KW-0732">Signal</keyword>
<name>A0A225SUE8_9BURK</name>
<keyword evidence="6" id="KW-1015">Disulfide bond</keyword>
<keyword evidence="11" id="KW-1185">Reference proteome</keyword>
<dbReference type="InterPro" id="IPR023205">
    <property type="entry name" value="DsbA/DsbL"/>
</dbReference>
<keyword evidence="7" id="KW-0676">Redox-active center</keyword>
<organism evidence="10 11">
    <name type="scientific">Herbaspirillum aquaticum</name>
    <dbReference type="NCBI Taxonomy" id="568783"/>
    <lineage>
        <taxon>Bacteria</taxon>
        <taxon>Pseudomonadati</taxon>
        <taxon>Pseudomonadota</taxon>
        <taxon>Betaproteobacteria</taxon>
        <taxon>Burkholderiales</taxon>
        <taxon>Oxalobacteraceae</taxon>
        <taxon>Herbaspirillum</taxon>
    </lineage>
</organism>
<dbReference type="AlphaFoldDB" id="A0A225SUE8"/>
<dbReference type="InterPro" id="IPR050824">
    <property type="entry name" value="Thiol_disulfide_DsbA"/>
</dbReference>
<dbReference type="PANTHER" id="PTHR35891:SF3">
    <property type="entry name" value="THIOL:DISULFIDE INTERCHANGE PROTEIN DSBL"/>
    <property type="match status" value="1"/>
</dbReference>
<comment type="similarity">
    <text evidence="2">Belongs to the thioredoxin family. DsbA subfamily.</text>
</comment>
<dbReference type="Gene3D" id="3.40.30.10">
    <property type="entry name" value="Glutaredoxin"/>
    <property type="match status" value="1"/>
</dbReference>
<feature type="signal peptide" evidence="8">
    <location>
        <begin position="1"/>
        <end position="26"/>
    </location>
</feature>
<proteinExistence type="inferred from homology"/>
<evidence type="ECO:0000256" key="4">
    <source>
        <dbReference type="ARBA" id="ARBA00022729"/>
    </source>
</evidence>
<reference evidence="10 11" key="1">
    <citation type="journal article" date="2010" name="Int. J. Syst. Evol. Microbiol.">
        <title>Reclassification of Herbaspirillum putei as a later heterotypic synonym of Herbaspirillum huttiense, with the description of H. huttiense subsp. huttiense subsp. nov. and H. huttiense subsp. putei subsp. nov., comb. nov., and description of Herbaspirillum aquaticum sp. nov.</title>
        <authorList>
            <person name="Dobritsa A.P."/>
            <person name="Reddy M.C."/>
            <person name="Samadpour M."/>
        </authorList>
    </citation>
    <scope>NUCLEOTIDE SEQUENCE [LARGE SCALE GENOMIC DNA]</scope>
    <source>
        <strain evidence="10 11">IEH 4430</strain>
    </source>
</reference>
<evidence type="ECO:0000313" key="11">
    <source>
        <dbReference type="Proteomes" id="UP000214747"/>
    </source>
</evidence>
<evidence type="ECO:0000256" key="1">
    <source>
        <dbReference type="ARBA" id="ARBA00004418"/>
    </source>
</evidence>
<evidence type="ECO:0000256" key="2">
    <source>
        <dbReference type="ARBA" id="ARBA00005791"/>
    </source>
</evidence>
<gene>
    <name evidence="10" type="ORF">CEJ45_10865</name>
</gene>
<dbReference type="Proteomes" id="UP000214747">
    <property type="component" value="Unassembled WGS sequence"/>
</dbReference>
<dbReference type="Pfam" id="PF01323">
    <property type="entry name" value="DSBA"/>
    <property type="match status" value="1"/>
</dbReference>
<evidence type="ECO:0000256" key="3">
    <source>
        <dbReference type="ARBA" id="ARBA00013831"/>
    </source>
</evidence>
<dbReference type="RefSeq" id="WP_088755135.1">
    <property type="nucleotide sequence ID" value="NZ_JARJFG010000011.1"/>
</dbReference>
<feature type="domain" description="Thioredoxin" evidence="9">
    <location>
        <begin position="20"/>
        <end position="159"/>
    </location>
</feature>
<evidence type="ECO:0000256" key="5">
    <source>
        <dbReference type="ARBA" id="ARBA00022764"/>
    </source>
</evidence>
<dbReference type="SUPFAM" id="SSF52833">
    <property type="entry name" value="Thioredoxin-like"/>
    <property type="match status" value="1"/>
</dbReference>
<evidence type="ECO:0000313" key="10">
    <source>
        <dbReference type="EMBL" id="OWY34787.1"/>
    </source>
</evidence>
<feature type="chain" id="PRO_5012578668" description="Thiol:disulfide interchange protein DsbA" evidence="8">
    <location>
        <begin position="27"/>
        <end position="235"/>
    </location>
</feature>
<sequence length="235" mass="25733">MRFHQKLLAAVSFGVLALSASVGASASPANPQVGSDYRVLEQAQPTDSGNKVEVTEFFWFDCPHCAAWDPSLTAWVKKQGDKISFKKVPVAFRDSFVPQQKLYYTLEAMGKADELTPKIFQAIHVENQRINTDKTILAYIEKIGLDKQKFLDLYNSFGVQTKARRAAQLQEAYKVDGVPMIAIDGRYVTSPAVVGVALANQPESMQQAAALQVMDHLVAKVAAEKAAGSTPAKKK</sequence>
<evidence type="ECO:0000256" key="8">
    <source>
        <dbReference type="SAM" id="SignalP"/>
    </source>
</evidence>
<dbReference type="GO" id="GO:0042597">
    <property type="term" value="C:periplasmic space"/>
    <property type="evidence" value="ECO:0007669"/>
    <property type="project" value="UniProtKB-SubCell"/>
</dbReference>
<evidence type="ECO:0000259" key="9">
    <source>
        <dbReference type="PROSITE" id="PS51352"/>
    </source>
</evidence>
<dbReference type="PANTHER" id="PTHR35891">
    <property type="entry name" value="THIOL:DISULFIDE INTERCHANGE PROTEIN DSBA"/>
    <property type="match status" value="1"/>
</dbReference>
<dbReference type="InterPro" id="IPR013766">
    <property type="entry name" value="Thioredoxin_domain"/>
</dbReference>
<dbReference type="InterPro" id="IPR036249">
    <property type="entry name" value="Thioredoxin-like_sf"/>
</dbReference>
<comment type="caution">
    <text evidence="10">The sequence shown here is derived from an EMBL/GenBank/DDBJ whole genome shotgun (WGS) entry which is preliminary data.</text>
</comment>
<keyword evidence="5" id="KW-0574">Periplasm</keyword>
<comment type="subcellular location">
    <subcellularLocation>
        <location evidence="1">Periplasm</location>
    </subcellularLocation>
</comment>
<accession>A0A225SUE8</accession>
<dbReference type="GO" id="GO:0016491">
    <property type="term" value="F:oxidoreductase activity"/>
    <property type="evidence" value="ECO:0007669"/>
    <property type="project" value="InterPro"/>
</dbReference>